<name>A0AAW0TB98_SCYPA</name>
<evidence type="ECO:0008006" key="11">
    <source>
        <dbReference type="Google" id="ProtNLM"/>
    </source>
</evidence>
<evidence type="ECO:0000256" key="5">
    <source>
        <dbReference type="ARBA" id="ARBA00023136"/>
    </source>
</evidence>
<comment type="subcellular location">
    <subcellularLocation>
        <location evidence="1">Cell membrane</location>
        <topology evidence="1">Multi-pass membrane protein</topology>
    </subcellularLocation>
</comment>
<keyword evidence="3 8" id="KW-0812">Transmembrane</keyword>
<evidence type="ECO:0000256" key="6">
    <source>
        <dbReference type="ARBA" id="ARBA00023170"/>
    </source>
</evidence>
<evidence type="ECO:0000313" key="10">
    <source>
        <dbReference type="Proteomes" id="UP001487740"/>
    </source>
</evidence>
<evidence type="ECO:0000256" key="4">
    <source>
        <dbReference type="ARBA" id="ARBA00022989"/>
    </source>
</evidence>
<evidence type="ECO:0000256" key="2">
    <source>
        <dbReference type="ARBA" id="ARBA00022475"/>
    </source>
</evidence>
<evidence type="ECO:0000256" key="3">
    <source>
        <dbReference type="ARBA" id="ARBA00022692"/>
    </source>
</evidence>
<dbReference type="PANTHER" id="PTHR42643:SF24">
    <property type="entry name" value="IONOTROPIC RECEPTOR 60A"/>
    <property type="match status" value="1"/>
</dbReference>
<organism evidence="9 10">
    <name type="scientific">Scylla paramamosain</name>
    <name type="common">Mud crab</name>
    <dbReference type="NCBI Taxonomy" id="85552"/>
    <lineage>
        <taxon>Eukaryota</taxon>
        <taxon>Metazoa</taxon>
        <taxon>Ecdysozoa</taxon>
        <taxon>Arthropoda</taxon>
        <taxon>Crustacea</taxon>
        <taxon>Multicrustacea</taxon>
        <taxon>Malacostraca</taxon>
        <taxon>Eumalacostraca</taxon>
        <taxon>Eucarida</taxon>
        <taxon>Decapoda</taxon>
        <taxon>Pleocyemata</taxon>
        <taxon>Brachyura</taxon>
        <taxon>Eubrachyura</taxon>
        <taxon>Portunoidea</taxon>
        <taxon>Portunidae</taxon>
        <taxon>Portuninae</taxon>
        <taxon>Scylla</taxon>
    </lineage>
</organism>
<protein>
    <recommendedName>
        <fullName evidence="11">Ionotropic glutamate receptor C-terminal domain-containing protein</fullName>
    </recommendedName>
</protein>
<feature type="transmembrane region" description="Helical" evidence="8">
    <location>
        <begin position="39"/>
        <end position="57"/>
    </location>
</feature>
<evidence type="ECO:0000256" key="7">
    <source>
        <dbReference type="ARBA" id="ARBA00023180"/>
    </source>
</evidence>
<accession>A0AAW0TB98</accession>
<keyword evidence="10" id="KW-1185">Reference proteome</keyword>
<comment type="caution">
    <text evidence="9">The sequence shown here is derived from an EMBL/GenBank/DDBJ whole genome shotgun (WGS) entry which is preliminary data.</text>
</comment>
<dbReference type="AlphaFoldDB" id="A0AAW0TB98"/>
<feature type="transmembrane region" description="Helical" evidence="8">
    <location>
        <begin position="6"/>
        <end position="27"/>
    </location>
</feature>
<proteinExistence type="predicted"/>
<keyword evidence="4 8" id="KW-1133">Transmembrane helix</keyword>
<keyword evidence="6" id="KW-0675">Receptor</keyword>
<evidence type="ECO:0000256" key="1">
    <source>
        <dbReference type="ARBA" id="ARBA00004651"/>
    </source>
</evidence>
<keyword evidence="2" id="KW-1003">Cell membrane</keyword>
<keyword evidence="5 8" id="KW-0472">Membrane</keyword>
<keyword evidence="7" id="KW-0325">Glycoprotein</keyword>
<evidence type="ECO:0000313" key="9">
    <source>
        <dbReference type="EMBL" id="KAK8384925.1"/>
    </source>
</evidence>
<dbReference type="InterPro" id="IPR052192">
    <property type="entry name" value="Insect_Ionotropic_Sensory_Rcpt"/>
</dbReference>
<dbReference type="Gene3D" id="1.10.287.70">
    <property type="match status" value="1"/>
</dbReference>
<dbReference type="EMBL" id="JARAKH010000034">
    <property type="protein sequence ID" value="KAK8384925.1"/>
    <property type="molecule type" value="Genomic_DNA"/>
</dbReference>
<dbReference type="Proteomes" id="UP001487740">
    <property type="component" value="Unassembled WGS sequence"/>
</dbReference>
<sequence>MWVTRYGRLSGALVVLEAVGTLLGQGLYGRLSARHSNHILIACWLFFGVVVGTAYRSSLIASLTVPKYPPRPETVQELVKVIERATIEPYGISYKNFFTKSEYAAFSALGRLMRVGVDIKDGLTDALKMKRAHVGGQQYLQLSVAQYFTRIDGTSPIYIGREIIIPSTSAWPIPHDAPFKPQLDSTVMAITEAESATRCQSVHTKNDTQ</sequence>
<dbReference type="PANTHER" id="PTHR42643">
    <property type="entry name" value="IONOTROPIC RECEPTOR 20A-RELATED"/>
    <property type="match status" value="1"/>
</dbReference>
<reference evidence="9 10" key="1">
    <citation type="submission" date="2023-03" db="EMBL/GenBank/DDBJ databases">
        <title>High-quality genome of Scylla paramamosain provides insights in environmental adaptation.</title>
        <authorList>
            <person name="Zhang L."/>
        </authorList>
    </citation>
    <scope>NUCLEOTIDE SEQUENCE [LARGE SCALE GENOMIC DNA]</scope>
    <source>
        <strain evidence="9">LZ_2023a</strain>
        <tissue evidence="9">Muscle</tissue>
    </source>
</reference>
<gene>
    <name evidence="9" type="ORF">O3P69_014472</name>
</gene>
<dbReference type="GO" id="GO:0005886">
    <property type="term" value="C:plasma membrane"/>
    <property type="evidence" value="ECO:0007669"/>
    <property type="project" value="UniProtKB-SubCell"/>
</dbReference>
<evidence type="ECO:0000256" key="8">
    <source>
        <dbReference type="SAM" id="Phobius"/>
    </source>
</evidence>